<evidence type="ECO:0000256" key="2">
    <source>
        <dbReference type="ARBA" id="ARBA00022833"/>
    </source>
</evidence>
<dbReference type="SMART" id="SM00109">
    <property type="entry name" value="C1"/>
    <property type="match status" value="1"/>
</dbReference>
<evidence type="ECO:0000256" key="1">
    <source>
        <dbReference type="ARBA" id="ARBA00022723"/>
    </source>
</evidence>
<dbReference type="InParanoid" id="A0A482WX17"/>
<dbReference type="GO" id="GO:0046872">
    <property type="term" value="F:metal ion binding"/>
    <property type="evidence" value="ECO:0007669"/>
    <property type="project" value="UniProtKB-KW"/>
</dbReference>
<dbReference type="SUPFAM" id="SSF57889">
    <property type="entry name" value="Cysteine-rich domain"/>
    <property type="match status" value="1"/>
</dbReference>
<dbReference type="PROSITE" id="PS00479">
    <property type="entry name" value="ZF_DAG_PE_1"/>
    <property type="match status" value="1"/>
</dbReference>
<dbReference type="InterPro" id="IPR002219">
    <property type="entry name" value="PKC_DAG/PE"/>
</dbReference>
<proteinExistence type="predicted"/>
<dbReference type="OrthoDB" id="6273691at2759"/>
<keyword evidence="2" id="KW-0862">Zinc</keyword>
<dbReference type="Proteomes" id="UP000291343">
    <property type="component" value="Unassembled WGS sequence"/>
</dbReference>
<dbReference type="AlphaFoldDB" id="A0A482WX17"/>
<evidence type="ECO:0000313" key="4">
    <source>
        <dbReference type="EMBL" id="RZF37876.1"/>
    </source>
</evidence>
<dbReference type="PROSITE" id="PS50081">
    <property type="entry name" value="ZF_DAG_PE_2"/>
    <property type="match status" value="1"/>
</dbReference>
<protein>
    <recommendedName>
        <fullName evidence="3">Phorbol-ester/DAG-type domain-containing protein</fullName>
    </recommendedName>
</protein>
<gene>
    <name evidence="4" type="ORF">LSTR_LSTR007729</name>
</gene>
<comment type="caution">
    <text evidence="4">The sequence shown here is derived from an EMBL/GenBank/DDBJ whole genome shotgun (WGS) entry which is preliminary data.</text>
</comment>
<dbReference type="InterPro" id="IPR046349">
    <property type="entry name" value="C1-like_sf"/>
</dbReference>
<organism evidence="4 5">
    <name type="scientific">Laodelphax striatellus</name>
    <name type="common">Small brown planthopper</name>
    <name type="synonym">Delphax striatella</name>
    <dbReference type="NCBI Taxonomy" id="195883"/>
    <lineage>
        <taxon>Eukaryota</taxon>
        <taxon>Metazoa</taxon>
        <taxon>Ecdysozoa</taxon>
        <taxon>Arthropoda</taxon>
        <taxon>Hexapoda</taxon>
        <taxon>Insecta</taxon>
        <taxon>Pterygota</taxon>
        <taxon>Neoptera</taxon>
        <taxon>Paraneoptera</taxon>
        <taxon>Hemiptera</taxon>
        <taxon>Auchenorrhyncha</taxon>
        <taxon>Fulgoroidea</taxon>
        <taxon>Delphacidae</taxon>
        <taxon>Criomorphinae</taxon>
        <taxon>Laodelphax</taxon>
    </lineage>
</organism>
<dbReference type="Gene3D" id="3.30.60.20">
    <property type="match status" value="1"/>
</dbReference>
<dbReference type="EMBL" id="QKKF02022937">
    <property type="protein sequence ID" value="RZF37876.1"/>
    <property type="molecule type" value="Genomic_DNA"/>
</dbReference>
<evidence type="ECO:0000259" key="3">
    <source>
        <dbReference type="PROSITE" id="PS50081"/>
    </source>
</evidence>
<name>A0A482WX17_LAOST</name>
<keyword evidence="5" id="KW-1185">Reference proteome</keyword>
<reference evidence="4 5" key="1">
    <citation type="journal article" date="2017" name="Gigascience">
        <title>Genome sequence of the small brown planthopper, Laodelphax striatellus.</title>
        <authorList>
            <person name="Zhu J."/>
            <person name="Jiang F."/>
            <person name="Wang X."/>
            <person name="Yang P."/>
            <person name="Bao Y."/>
            <person name="Zhao W."/>
            <person name="Wang W."/>
            <person name="Lu H."/>
            <person name="Wang Q."/>
            <person name="Cui N."/>
            <person name="Li J."/>
            <person name="Chen X."/>
            <person name="Luo L."/>
            <person name="Yu J."/>
            <person name="Kang L."/>
            <person name="Cui F."/>
        </authorList>
    </citation>
    <scope>NUCLEOTIDE SEQUENCE [LARGE SCALE GENOMIC DNA]</scope>
    <source>
        <strain evidence="4">Lst14</strain>
    </source>
</reference>
<sequence length="135" mass="15258">MKPEYALIEPEPDSQNHAFRSKVFKKPRPCHLCHQPIHHQGSCCRVCKYVCHKTCETKIRVQHICIRYAFVCVCVCVEWIAREIRKLNKRTGQSEREIGESAARSARIASGFACSCSNSSSTLDLPTAPQLQLVA</sequence>
<evidence type="ECO:0000313" key="5">
    <source>
        <dbReference type="Proteomes" id="UP000291343"/>
    </source>
</evidence>
<feature type="domain" description="Phorbol-ester/DAG-type" evidence="3">
    <location>
        <begin position="16"/>
        <end position="65"/>
    </location>
</feature>
<keyword evidence="1" id="KW-0479">Metal-binding</keyword>
<accession>A0A482WX17</accession>
<dbReference type="SMR" id="A0A482WX17"/>